<dbReference type="SUPFAM" id="SSF51445">
    <property type="entry name" value="(Trans)glycosidases"/>
    <property type="match status" value="1"/>
</dbReference>
<keyword evidence="4" id="KW-0378">Hydrolase</keyword>
<dbReference type="InterPro" id="IPR017853">
    <property type="entry name" value="GH"/>
</dbReference>
<dbReference type="PANTHER" id="PTHR22600:SF57">
    <property type="entry name" value="BETA-N-ACETYLHEXOSAMINIDASE"/>
    <property type="match status" value="1"/>
</dbReference>
<dbReference type="PRINTS" id="PR00738">
    <property type="entry name" value="GLHYDRLASE20"/>
</dbReference>
<dbReference type="PANTHER" id="PTHR22600">
    <property type="entry name" value="BETA-HEXOSAMINIDASE"/>
    <property type="match status" value="1"/>
</dbReference>
<dbReference type="SUPFAM" id="SSF55545">
    <property type="entry name" value="beta-N-acetylhexosaminidase-like domain"/>
    <property type="match status" value="1"/>
</dbReference>
<evidence type="ECO:0000256" key="2">
    <source>
        <dbReference type="ARBA" id="ARBA00006285"/>
    </source>
</evidence>
<proteinExistence type="inferred from homology"/>
<feature type="domain" description="Beta-hexosaminidase bacterial type N-terminal" evidence="7">
    <location>
        <begin position="9"/>
        <end position="121"/>
    </location>
</feature>
<dbReference type="InterPro" id="IPR025705">
    <property type="entry name" value="Beta_hexosaminidase_sua/sub"/>
</dbReference>
<evidence type="ECO:0000256" key="5">
    <source>
        <dbReference type="ARBA" id="ARBA00023295"/>
    </source>
</evidence>
<dbReference type="Proteomes" id="UP001595847">
    <property type="component" value="Unassembled WGS sequence"/>
</dbReference>
<dbReference type="Gene3D" id="3.30.379.10">
    <property type="entry name" value="Chitobiase/beta-hexosaminidase domain 2-like"/>
    <property type="match status" value="1"/>
</dbReference>
<organism evidence="8 9">
    <name type="scientific">Nocardiopsis sediminis</name>
    <dbReference type="NCBI Taxonomy" id="1778267"/>
    <lineage>
        <taxon>Bacteria</taxon>
        <taxon>Bacillati</taxon>
        <taxon>Actinomycetota</taxon>
        <taxon>Actinomycetes</taxon>
        <taxon>Streptosporangiales</taxon>
        <taxon>Nocardiopsidaceae</taxon>
        <taxon>Nocardiopsis</taxon>
    </lineage>
</organism>
<gene>
    <name evidence="8" type="ORF">ACFOVU_05495</name>
</gene>
<keyword evidence="9" id="KW-1185">Reference proteome</keyword>
<keyword evidence="5" id="KW-0326">Glycosidase</keyword>
<dbReference type="RefSeq" id="WP_378531184.1">
    <property type="nucleotide sequence ID" value="NZ_JBHSBH010000004.1"/>
</dbReference>
<sequence length="512" mass="56093">MSTGPYSGLVLTASTRIDADAAARGTEAWLRSELGAATGLPLPPGDGQSAQIRLSVDPSAGLGAEGYRLIIDGEGALVVGADPAGVFYGAQTLRQLLPPAAYRRAPLGAAEWVLPSVHITDRPRFGWRGCMLDVARHFLPKHGVLRFIDLMALHKLNVLHLHLTEDQGWRVEIKRYPRLTEVGAWRRESQVGAGRPPVFDGRPHGGFYTQDDIREIVAYAAARHISVVPEIDIPGHSQAAIAAYPELGEGEPVEVGREWGIIETVLNVTDATLDFYRGVFDEILELFPGRYICVGGDECPKKQWRASATAQQRMRDEGLADEDALQSWFIRQFDDYLTERGRRLLGWDEILEGGLAPGATVASWRGTAGGIAAARAGHDVVMCPTATSYLDYRQSADDGEPIPVGSLLTLADVYRAEPVPPELAEEGADRVLGAQVNVWTEHMDSPRTVDFMVFPRLSAFAEVAWSAGGRDFDEFLPRLRTHLERLDAIGVEYRPLEGPLPWQRRPGVAGRD</sequence>
<dbReference type="Gene3D" id="3.20.20.80">
    <property type="entry name" value="Glycosidases"/>
    <property type="match status" value="1"/>
</dbReference>
<protein>
    <recommendedName>
        <fullName evidence="3">beta-N-acetylhexosaminidase</fullName>
        <ecNumber evidence="3">3.2.1.52</ecNumber>
    </recommendedName>
</protein>
<evidence type="ECO:0000313" key="9">
    <source>
        <dbReference type="Proteomes" id="UP001595847"/>
    </source>
</evidence>
<comment type="catalytic activity">
    <reaction evidence="1">
        <text>Hydrolysis of terminal non-reducing N-acetyl-D-hexosamine residues in N-acetyl-beta-D-hexosaminides.</text>
        <dbReference type="EC" id="3.2.1.52"/>
    </reaction>
</comment>
<dbReference type="Pfam" id="PF00728">
    <property type="entry name" value="Glyco_hydro_20"/>
    <property type="match status" value="1"/>
</dbReference>
<dbReference type="PIRSF" id="PIRSF001093">
    <property type="entry name" value="B-hxosamndse_ab_euk"/>
    <property type="match status" value="1"/>
</dbReference>
<evidence type="ECO:0000256" key="1">
    <source>
        <dbReference type="ARBA" id="ARBA00001231"/>
    </source>
</evidence>
<name>A0ABV8FL34_9ACTN</name>
<evidence type="ECO:0000313" key="8">
    <source>
        <dbReference type="EMBL" id="MFC3995355.1"/>
    </source>
</evidence>
<dbReference type="EC" id="3.2.1.52" evidence="3"/>
<dbReference type="InterPro" id="IPR029018">
    <property type="entry name" value="Hex-like_dom2"/>
</dbReference>
<dbReference type="InterPro" id="IPR015882">
    <property type="entry name" value="HEX_bac_N"/>
</dbReference>
<evidence type="ECO:0000256" key="3">
    <source>
        <dbReference type="ARBA" id="ARBA00012663"/>
    </source>
</evidence>
<evidence type="ECO:0000256" key="4">
    <source>
        <dbReference type="ARBA" id="ARBA00022801"/>
    </source>
</evidence>
<feature type="domain" description="Glycoside hydrolase family 20 catalytic" evidence="6">
    <location>
        <begin position="125"/>
        <end position="467"/>
    </location>
</feature>
<comment type="similarity">
    <text evidence="2">Belongs to the glycosyl hydrolase 20 family.</text>
</comment>
<dbReference type="EMBL" id="JBHSBH010000004">
    <property type="protein sequence ID" value="MFC3995355.1"/>
    <property type="molecule type" value="Genomic_DNA"/>
</dbReference>
<evidence type="ECO:0000259" key="6">
    <source>
        <dbReference type="Pfam" id="PF00728"/>
    </source>
</evidence>
<dbReference type="InterPro" id="IPR015883">
    <property type="entry name" value="Glyco_hydro_20_cat"/>
</dbReference>
<evidence type="ECO:0000259" key="7">
    <source>
        <dbReference type="Pfam" id="PF02838"/>
    </source>
</evidence>
<dbReference type="CDD" id="cd06563">
    <property type="entry name" value="GH20_chitobiase-like"/>
    <property type="match status" value="1"/>
</dbReference>
<accession>A0ABV8FL34</accession>
<reference evidence="9" key="1">
    <citation type="journal article" date="2019" name="Int. J. Syst. Evol. Microbiol.">
        <title>The Global Catalogue of Microorganisms (GCM) 10K type strain sequencing project: providing services to taxonomists for standard genome sequencing and annotation.</title>
        <authorList>
            <consortium name="The Broad Institute Genomics Platform"/>
            <consortium name="The Broad Institute Genome Sequencing Center for Infectious Disease"/>
            <person name="Wu L."/>
            <person name="Ma J."/>
        </authorList>
    </citation>
    <scope>NUCLEOTIDE SEQUENCE [LARGE SCALE GENOMIC DNA]</scope>
    <source>
        <strain evidence="9">TBRC 1826</strain>
    </source>
</reference>
<comment type="caution">
    <text evidence="8">The sequence shown here is derived from an EMBL/GenBank/DDBJ whole genome shotgun (WGS) entry which is preliminary data.</text>
</comment>
<dbReference type="Pfam" id="PF02838">
    <property type="entry name" value="Glyco_hydro_20b"/>
    <property type="match status" value="1"/>
</dbReference>